<evidence type="ECO:0000256" key="2">
    <source>
        <dbReference type="ARBA" id="ARBA00007742"/>
    </source>
</evidence>
<evidence type="ECO:0000256" key="6">
    <source>
        <dbReference type="SAM" id="Phobius"/>
    </source>
</evidence>
<dbReference type="Gene3D" id="1.20.120.1630">
    <property type="match status" value="1"/>
</dbReference>
<comment type="similarity">
    <text evidence="2">Belongs to the steroid 5-alpha reductase family.</text>
</comment>
<feature type="transmembrane region" description="Helical" evidence="6">
    <location>
        <begin position="147"/>
        <end position="166"/>
    </location>
</feature>
<organism evidence="8 9">
    <name type="scientific">Mucor flavus</name>
    <dbReference type="NCBI Taxonomy" id="439312"/>
    <lineage>
        <taxon>Eukaryota</taxon>
        <taxon>Fungi</taxon>
        <taxon>Fungi incertae sedis</taxon>
        <taxon>Mucoromycota</taxon>
        <taxon>Mucoromycotina</taxon>
        <taxon>Mucoromycetes</taxon>
        <taxon>Mucorales</taxon>
        <taxon>Mucorineae</taxon>
        <taxon>Mucoraceae</taxon>
        <taxon>Mucor</taxon>
    </lineage>
</organism>
<feature type="transmembrane region" description="Helical" evidence="6">
    <location>
        <begin position="56"/>
        <end position="74"/>
    </location>
</feature>
<dbReference type="Pfam" id="PF02544">
    <property type="entry name" value="Steroid_dh"/>
    <property type="match status" value="1"/>
</dbReference>
<feature type="transmembrane region" description="Helical" evidence="6">
    <location>
        <begin position="80"/>
        <end position="97"/>
    </location>
</feature>
<dbReference type="PROSITE" id="PS50244">
    <property type="entry name" value="S5A_REDUCTASE"/>
    <property type="match status" value="1"/>
</dbReference>
<name>A0ABP9YVZ4_9FUNG</name>
<dbReference type="PANTHER" id="PTHR10556">
    <property type="entry name" value="3-OXO-5-ALPHA-STEROID 4-DEHYDROGENASE"/>
    <property type="match status" value="1"/>
</dbReference>
<dbReference type="InterPro" id="IPR016636">
    <property type="entry name" value="3-oxo-5-alpha-steroid_4-DH"/>
</dbReference>
<keyword evidence="3 6" id="KW-0812">Transmembrane</keyword>
<evidence type="ECO:0000256" key="4">
    <source>
        <dbReference type="ARBA" id="ARBA00022989"/>
    </source>
</evidence>
<feature type="transmembrane region" description="Helical" evidence="6">
    <location>
        <begin position="210"/>
        <end position="235"/>
    </location>
</feature>
<comment type="caution">
    <text evidence="8">The sequence shown here is derived from an EMBL/GenBank/DDBJ whole genome shotgun (WGS) entry which is preliminary data.</text>
</comment>
<keyword evidence="4 6" id="KW-1133">Transmembrane helix</keyword>
<reference evidence="8 9" key="1">
    <citation type="submission" date="2024-04" db="EMBL/GenBank/DDBJ databases">
        <title>genome sequences of Mucor flavus KT1a and Helicostylum pulchrum KT1b strains isolated from the surface of a dry-aged beef.</title>
        <authorList>
            <person name="Toyotome T."/>
            <person name="Hosono M."/>
            <person name="Torimaru M."/>
            <person name="Fukuda K."/>
            <person name="Mikami N."/>
        </authorList>
    </citation>
    <scope>NUCLEOTIDE SEQUENCE [LARGE SCALE GENOMIC DNA]</scope>
    <source>
        <strain evidence="8 9">KT1a</strain>
    </source>
</reference>
<feature type="transmembrane region" description="Helical" evidence="6">
    <location>
        <begin position="12"/>
        <end position="35"/>
    </location>
</feature>
<feature type="domain" description="3-oxo-5-alpha-steroid 4-dehydrogenase C-terminal" evidence="7">
    <location>
        <begin position="112"/>
        <end position="264"/>
    </location>
</feature>
<sequence>MSTIVQYWLKTSTYNTAVGIYGALPFVMAPVLFFIDAPYGRFAGTLGANFSLPGKASWFIMEAVSPVFFLSSVILTRPTWTPFQLILTSAWLIHYVNRSIIYPLRATSMAPIHVLAVVSAIVFNGLNSYTNGMWVGRHSDSVYQFRFWFGIGLWAAGFVSNIYHDTLLFKLRKKSIDKNTSDKKKRYSIPYGGLYNYISCPNYFSESMEWMGYAIAAHSSLPAFIFVMATVSNLFPRAIRTHGWYKDTFKDYPKSRKAVIPFVY</sequence>
<dbReference type="PIRSF" id="PIRSF015596">
    <property type="entry name" value="5_alpha-SR2"/>
    <property type="match status" value="1"/>
</dbReference>
<dbReference type="InterPro" id="IPR039357">
    <property type="entry name" value="SRD5A/TECR"/>
</dbReference>
<keyword evidence="9" id="KW-1185">Reference proteome</keyword>
<evidence type="ECO:0000256" key="5">
    <source>
        <dbReference type="ARBA" id="ARBA00023136"/>
    </source>
</evidence>
<dbReference type="EMBL" id="BAABUK010000009">
    <property type="protein sequence ID" value="GAA5811032.1"/>
    <property type="molecule type" value="Genomic_DNA"/>
</dbReference>
<evidence type="ECO:0000256" key="1">
    <source>
        <dbReference type="ARBA" id="ARBA00004141"/>
    </source>
</evidence>
<dbReference type="Proteomes" id="UP001473302">
    <property type="component" value="Unassembled WGS sequence"/>
</dbReference>
<evidence type="ECO:0000259" key="7">
    <source>
        <dbReference type="Pfam" id="PF02544"/>
    </source>
</evidence>
<protein>
    <recommendedName>
        <fullName evidence="7">3-oxo-5-alpha-steroid 4-dehydrogenase C-terminal domain-containing protein</fullName>
    </recommendedName>
</protein>
<evidence type="ECO:0000313" key="9">
    <source>
        <dbReference type="Proteomes" id="UP001473302"/>
    </source>
</evidence>
<accession>A0ABP9YVZ4</accession>
<gene>
    <name evidence="8" type="ORF">MFLAVUS_004461</name>
</gene>
<dbReference type="PANTHER" id="PTHR10556:SF43">
    <property type="entry name" value="STEROID 5-ALPHA-REDUCTASE DET2"/>
    <property type="match status" value="1"/>
</dbReference>
<evidence type="ECO:0000256" key="3">
    <source>
        <dbReference type="ARBA" id="ARBA00022692"/>
    </source>
</evidence>
<keyword evidence="5 6" id="KW-0472">Membrane</keyword>
<feature type="transmembrane region" description="Helical" evidence="6">
    <location>
        <begin position="109"/>
        <end position="127"/>
    </location>
</feature>
<comment type="subcellular location">
    <subcellularLocation>
        <location evidence="1">Membrane</location>
        <topology evidence="1">Multi-pass membrane protein</topology>
    </subcellularLocation>
</comment>
<dbReference type="InterPro" id="IPR001104">
    <property type="entry name" value="3-oxo-5_a-steroid_4-DH_C"/>
</dbReference>
<proteinExistence type="inferred from homology"/>
<evidence type="ECO:0000313" key="8">
    <source>
        <dbReference type="EMBL" id="GAA5811032.1"/>
    </source>
</evidence>